<reference evidence="2" key="1">
    <citation type="submission" date="2021-10" db="EMBL/GenBank/DDBJ databases">
        <title>Roseicella aerolatum sp. nov., isolated from aerosols of e-waste dismantling site.</title>
        <authorList>
            <person name="Qin T."/>
        </authorList>
    </citation>
    <scope>NUCLEOTIDE SEQUENCE</scope>
    <source>
        <strain evidence="2">GB24</strain>
    </source>
</reference>
<name>A0A9X1IBH4_9PROT</name>
<evidence type="ECO:0000313" key="3">
    <source>
        <dbReference type="Proteomes" id="UP001139311"/>
    </source>
</evidence>
<proteinExistence type="predicted"/>
<evidence type="ECO:0000313" key="2">
    <source>
        <dbReference type="EMBL" id="MCB4821327.1"/>
    </source>
</evidence>
<accession>A0A9X1IBH4</accession>
<sequence length="185" mass="20749">MIARRYRIASRAIASPKERFEAELIKLQTEVADIANCEAMTAANERDAFKAKRADIKARIILLLEALHFADRSVKPKARIGDKRYQLLTALRHAGPKGLTLEELAEATTYERRRIREQLATDIAARIVIQEADIYRLTGKGIDLLARHEAYQHTLGNQLPQSGAPVEDDTDGAAKTFAQQRRGTE</sequence>
<protein>
    <submittedName>
        <fullName evidence="2">Uncharacterized protein</fullName>
    </submittedName>
</protein>
<dbReference type="InterPro" id="IPR036390">
    <property type="entry name" value="WH_DNA-bd_sf"/>
</dbReference>
<dbReference type="EMBL" id="JAJAQI010000007">
    <property type="protein sequence ID" value="MCB4821327.1"/>
    <property type="molecule type" value="Genomic_DNA"/>
</dbReference>
<organism evidence="2 3">
    <name type="scientific">Roseicella aerolata</name>
    <dbReference type="NCBI Taxonomy" id="2883479"/>
    <lineage>
        <taxon>Bacteria</taxon>
        <taxon>Pseudomonadati</taxon>
        <taxon>Pseudomonadota</taxon>
        <taxon>Alphaproteobacteria</taxon>
        <taxon>Acetobacterales</taxon>
        <taxon>Roseomonadaceae</taxon>
        <taxon>Roseicella</taxon>
    </lineage>
</organism>
<feature type="region of interest" description="Disordered" evidence="1">
    <location>
        <begin position="156"/>
        <end position="185"/>
    </location>
</feature>
<comment type="caution">
    <text evidence="2">The sequence shown here is derived from an EMBL/GenBank/DDBJ whole genome shotgun (WGS) entry which is preliminary data.</text>
</comment>
<dbReference type="Proteomes" id="UP001139311">
    <property type="component" value="Unassembled WGS sequence"/>
</dbReference>
<dbReference type="SUPFAM" id="SSF46785">
    <property type="entry name" value="Winged helix' DNA-binding domain"/>
    <property type="match status" value="1"/>
</dbReference>
<dbReference type="AlphaFoldDB" id="A0A9X1IBH4"/>
<keyword evidence="3" id="KW-1185">Reference proteome</keyword>
<gene>
    <name evidence="2" type="ORF">LHA35_06225</name>
</gene>
<dbReference type="RefSeq" id="WP_226605913.1">
    <property type="nucleotide sequence ID" value="NZ_JAJAQI010000007.1"/>
</dbReference>
<evidence type="ECO:0000256" key="1">
    <source>
        <dbReference type="SAM" id="MobiDB-lite"/>
    </source>
</evidence>